<sequence length="81" mass="9123">MPASPPPQPAPLLIFEIPHIQDDICAYLTCDNLAHCTQVSRLWSALFTPYLYRIVDLTHIRAMAHFKEGAAVVSALVRYKD</sequence>
<organism evidence="1 2">
    <name type="scientific">Linnemannia gamsii</name>
    <dbReference type="NCBI Taxonomy" id="64522"/>
    <lineage>
        <taxon>Eukaryota</taxon>
        <taxon>Fungi</taxon>
        <taxon>Fungi incertae sedis</taxon>
        <taxon>Mucoromycota</taxon>
        <taxon>Mortierellomycotina</taxon>
        <taxon>Mortierellomycetes</taxon>
        <taxon>Mortierellales</taxon>
        <taxon>Mortierellaceae</taxon>
        <taxon>Linnemannia</taxon>
    </lineage>
</organism>
<protein>
    <recommendedName>
        <fullName evidence="3">F-box domain-containing protein</fullName>
    </recommendedName>
</protein>
<dbReference type="OrthoDB" id="2350511at2759"/>
<comment type="caution">
    <text evidence="1">The sequence shown here is derived from an EMBL/GenBank/DDBJ whole genome shotgun (WGS) entry which is preliminary data.</text>
</comment>
<dbReference type="AlphaFoldDB" id="A0A9P6R3G2"/>
<proteinExistence type="predicted"/>
<dbReference type="InterPro" id="IPR036047">
    <property type="entry name" value="F-box-like_dom_sf"/>
</dbReference>
<dbReference type="Proteomes" id="UP000823405">
    <property type="component" value="Unassembled WGS sequence"/>
</dbReference>
<dbReference type="EMBL" id="JAAAIN010000687">
    <property type="protein sequence ID" value="KAG0311698.1"/>
    <property type="molecule type" value="Genomic_DNA"/>
</dbReference>
<evidence type="ECO:0000313" key="1">
    <source>
        <dbReference type="EMBL" id="KAG0311698.1"/>
    </source>
</evidence>
<evidence type="ECO:0008006" key="3">
    <source>
        <dbReference type="Google" id="ProtNLM"/>
    </source>
</evidence>
<name>A0A9P6R3G2_9FUNG</name>
<reference evidence="1" key="1">
    <citation type="journal article" date="2020" name="Fungal Divers.">
        <title>Resolving the Mortierellaceae phylogeny through synthesis of multi-gene phylogenetics and phylogenomics.</title>
        <authorList>
            <person name="Vandepol N."/>
            <person name="Liber J."/>
            <person name="Desiro A."/>
            <person name="Na H."/>
            <person name="Kennedy M."/>
            <person name="Barry K."/>
            <person name="Grigoriev I.V."/>
            <person name="Miller A.N."/>
            <person name="O'Donnell K."/>
            <person name="Stajich J.E."/>
            <person name="Bonito G."/>
        </authorList>
    </citation>
    <scope>NUCLEOTIDE SEQUENCE</scope>
    <source>
        <strain evidence="1">NVP60</strain>
    </source>
</reference>
<feature type="non-terminal residue" evidence="1">
    <location>
        <position position="81"/>
    </location>
</feature>
<accession>A0A9P6R3G2</accession>
<gene>
    <name evidence="1" type="ORF">BGZ97_011683</name>
</gene>
<dbReference type="SUPFAM" id="SSF81383">
    <property type="entry name" value="F-box domain"/>
    <property type="match status" value="1"/>
</dbReference>
<keyword evidence="2" id="KW-1185">Reference proteome</keyword>
<evidence type="ECO:0000313" key="2">
    <source>
        <dbReference type="Proteomes" id="UP000823405"/>
    </source>
</evidence>